<dbReference type="SUPFAM" id="SSF53850">
    <property type="entry name" value="Periplasmic binding protein-like II"/>
    <property type="match status" value="1"/>
</dbReference>
<keyword evidence="2" id="KW-1185">Reference proteome</keyword>
<dbReference type="PROSITE" id="PS51257">
    <property type="entry name" value="PROKAR_LIPOPROTEIN"/>
    <property type="match status" value="1"/>
</dbReference>
<dbReference type="AlphaFoldDB" id="A0A9J6RHR8"/>
<sequence>MKALSRLWMSAVILLVWASCCYASPETLIFYSYHNAPPFIINSDSASGLNYDFVKAMQLAVGEKYTIEYQFIDRVALNQRLAEDKPTILMWANPKWFDVQGLNFSWTQATFLDSDVVVSLRSSSFKYEGQESLLGKTVGARAGHNYSAAVPLLGSEKIKRVDASSDEENIENLLSGKVDAIFIVRSSALYIARAKGYVPSLYMSKKPLYTYRRYLLLTHHYQHVMDDVDRAIMDLSDQFFWQKRLKLYDLNSL</sequence>
<dbReference type="Gene3D" id="3.40.190.10">
    <property type="entry name" value="Periplasmic binding protein-like II"/>
    <property type="match status" value="2"/>
</dbReference>
<protein>
    <submittedName>
        <fullName evidence="1">Transporter substrate-binding domain-containing protein</fullName>
    </submittedName>
</protein>
<organism evidence="1 2">
    <name type="scientific">Dasania phycosphaerae</name>
    <dbReference type="NCBI Taxonomy" id="2950436"/>
    <lineage>
        <taxon>Bacteria</taxon>
        <taxon>Pseudomonadati</taxon>
        <taxon>Pseudomonadota</taxon>
        <taxon>Gammaproteobacteria</taxon>
        <taxon>Cellvibrionales</taxon>
        <taxon>Spongiibacteraceae</taxon>
        <taxon>Dasania</taxon>
    </lineage>
</organism>
<evidence type="ECO:0000313" key="2">
    <source>
        <dbReference type="Proteomes" id="UP001069090"/>
    </source>
</evidence>
<accession>A0A9J6RHR8</accession>
<proteinExistence type="predicted"/>
<dbReference type="RefSeq" id="WP_258329894.1">
    <property type="nucleotide sequence ID" value="NZ_JAPTGG010000001.1"/>
</dbReference>
<name>A0A9J6RHR8_9GAMM</name>
<comment type="caution">
    <text evidence="1">The sequence shown here is derived from an EMBL/GenBank/DDBJ whole genome shotgun (WGS) entry which is preliminary data.</text>
</comment>
<evidence type="ECO:0000313" key="1">
    <source>
        <dbReference type="EMBL" id="MCZ0863751.1"/>
    </source>
</evidence>
<reference evidence="1 2" key="1">
    <citation type="submission" date="2022-12" db="EMBL/GenBank/DDBJ databases">
        <title>Dasania phycosphaerae sp. nov., isolated from particulate material of the south coast of Korea.</title>
        <authorList>
            <person name="Jiang Y."/>
        </authorList>
    </citation>
    <scope>NUCLEOTIDE SEQUENCE [LARGE SCALE GENOMIC DNA]</scope>
    <source>
        <strain evidence="1 2">GY-19</strain>
    </source>
</reference>
<dbReference type="EMBL" id="JAPTGG010000001">
    <property type="protein sequence ID" value="MCZ0863751.1"/>
    <property type="molecule type" value="Genomic_DNA"/>
</dbReference>
<gene>
    <name evidence="1" type="ORF">O0V09_00980</name>
</gene>
<dbReference type="Proteomes" id="UP001069090">
    <property type="component" value="Unassembled WGS sequence"/>
</dbReference>